<dbReference type="Pfam" id="PF03281">
    <property type="entry name" value="Mab-21"/>
    <property type="match status" value="1"/>
</dbReference>
<dbReference type="PANTHER" id="PTHR10656">
    <property type="entry name" value="CELL FATE DETERMINING PROTEIN MAB21-RELATED"/>
    <property type="match status" value="1"/>
</dbReference>
<accession>A0A8B8BBU4</accession>
<feature type="domain" description="Mab-21-like HhH/H2TH-like" evidence="3">
    <location>
        <begin position="261"/>
        <end position="327"/>
    </location>
</feature>
<dbReference type="Proteomes" id="UP000694844">
    <property type="component" value="Chromosome 8"/>
</dbReference>
<evidence type="ECO:0000259" key="3">
    <source>
        <dbReference type="Pfam" id="PF20266"/>
    </source>
</evidence>
<dbReference type="SMART" id="SM01265">
    <property type="entry name" value="Mab-21"/>
    <property type="match status" value="1"/>
</dbReference>
<dbReference type="Gene3D" id="1.10.1410.40">
    <property type="match status" value="1"/>
</dbReference>
<dbReference type="PANTHER" id="PTHR10656:SF69">
    <property type="entry name" value="MAB-21-LIKE HHH_H2TH-LIKE DOMAIN-CONTAINING PROTEIN"/>
    <property type="match status" value="1"/>
</dbReference>
<dbReference type="OrthoDB" id="6158775at2759"/>
<dbReference type="AlphaFoldDB" id="A0A8B8BBU4"/>
<organism evidence="4 5">
    <name type="scientific">Crassostrea virginica</name>
    <name type="common">Eastern oyster</name>
    <dbReference type="NCBI Taxonomy" id="6565"/>
    <lineage>
        <taxon>Eukaryota</taxon>
        <taxon>Metazoa</taxon>
        <taxon>Spiralia</taxon>
        <taxon>Lophotrochozoa</taxon>
        <taxon>Mollusca</taxon>
        <taxon>Bivalvia</taxon>
        <taxon>Autobranchia</taxon>
        <taxon>Pteriomorphia</taxon>
        <taxon>Ostreida</taxon>
        <taxon>Ostreoidea</taxon>
        <taxon>Ostreidae</taxon>
        <taxon>Crassostrea</taxon>
    </lineage>
</organism>
<dbReference type="Pfam" id="PF20266">
    <property type="entry name" value="Mab-21_C"/>
    <property type="match status" value="1"/>
</dbReference>
<proteinExistence type="inferred from homology"/>
<evidence type="ECO:0000259" key="2">
    <source>
        <dbReference type="Pfam" id="PF03281"/>
    </source>
</evidence>
<keyword evidence="4" id="KW-1185">Reference proteome</keyword>
<feature type="domain" description="Mab-21-like nucleotidyltransferase" evidence="2">
    <location>
        <begin position="167"/>
        <end position="237"/>
    </location>
</feature>
<dbReference type="InterPro" id="IPR046906">
    <property type="entry name" value="Mab-21_HhH/H2TH-like"/>
</dbReference>
<sequence>MWEDDVQLCWLLADSMINAVGFLPVQRLNRRVDDILSDIHHFGSDVEVILTGSWSEGFRMNGTDVDRMYVDRKVLASESPENIPSRFCAVKMEKSPSIPKGFVKLELLTPNKSGQHIDVSLRPEGGKLYISSQSYVLSFMQDGGETHGPCIRRVSRQNGTEQDDAHCLKCGHWPSDAMEWYTRPRHHEWPDRNLVKEIYKKGCHVVPIGSKIIDQFGQWSVDHMLWRLSFSVAEKWLVYTFNDTQFLVYGIFKLLVKEAFQDPFDVLCSYFMKTLMFWCIEETPRDCWKQERLISCIDLCFRRLIEWVSNGFCPNFFVRENNMFHGKLNDIGQEYLFESLTQLYGEGWRGLLKCPSLENLRNALQGARARILTTPDIGIDINEEFKTLSSQIRNDSSTFTEDLEDDAFFSQIESIENCSPTFSSLEKEFFNTVAMLLGKEAQFDVLVQDTVTLYQHRILQHIGLIFLYKGLNDNRRCARFRYRHIKRALGLLEMSSSGDISRGRLSLATSLYIMGYFSKALKTIRQYEECLENVQGVLYVSSRYPNRTDDAYIDNFCNNNLSRVEKASMGVSYDFEVYRAMPIFPKEVGLEILLEHNRTARVCFPPRPYAVFLKALCFAQRQDFGNVSVLRSELSDMFKGSPESAHCLIHVMLAVCDTKLDQPGEALEHYYQAYWLKLRRSWGKIHCSERDSDNSPLWYVALMLRLLM</sequence>
<gene>
    <name evidence="5" type="primary">LOC111109101</name>
</gene>
<evidence type="ECO:0000313" key="4">
    <source>
        <dbReference type="Proteomes" id="UP000694844"/>
    </source>
</evidence>
<dbReference type="KEGG" id="cvn:111109101"/>
<protein>
    <submittedName>
        <fullName evidence="5">Uncharacterized protein LOC111109101</fullName>
    </submittedName>
</protein>
<dbReference type="InterPro" id="IPR046903">
    <property type="entry name" value="Mab-21-like_nuc_Trfase"/>
</dbReference>
<evidence type="ECO:0000256" key="1">
    <source>
        <dbReference type="ARBA" id="ARBA00008307"/>
    </source>
</evidence>
<dbReference type="GeneID" id="111109101"/>
<reference evidence="5" key="1">
    <citation type="submission" date="2025-08" db="UniProtKB">
        <authorList>
            <consortium name="RefSeq"/>
        </authorList>
    </citation>
    <scope>IDENTIFICATION</scope>
    <source>
        <tissue evidence="5">Whole sample</tissue>
    </source>
</reference>
<name>A0A8B8BBU4_CRAVI</name>
<dbReference type="InterPro" id="IPR024810">
    <property type="entry name" value="MAB21L/cGLR"/>
</dbReference>
<evidence type="ECO:0000313" key="5">
    <source>
        <dbReference type="RefSeq" id="XP_022300897.1"/>
    </source>
</evidence>
<comment type="similarity">
    <text evidence="1">Belongs to the mab-21 family.</text>
</comment>
<dbReference type="RefSeq" id="XP_022300897.1">
    <property type="nucleotide sequence ID" value="XM_022445189.1"/>
</dbReference>